<dbReference type="RefSeq" id="WP_023266786.1">
    <property type="nucleotide sequence ID" value="NZ_AXZL01000061.1"/>
</dbReference>
<sequence length="687" mass="78865">MTDFQNIQYISKVSMMKNVLMLFVMKGELNTTDNREHKNDALTVFNSINSLHISSTSIFSDQKWCFNQDLKGKVARLIEGSKLIIDFEKYPNIPKYVLFELKCIIYTLVNTPSLIRAKSNKLKVNTVFTHAKKGLSFIDHTFRLIIEKFGHDYIMSEVRSLSEISHDDFKSAALSHNEIYDNSLSLFLRDISSIFVRNNILSDSINANFVELKWNLVNKKNDEDSKKQVLPDFIFERLSFHSSRMIVEFLELIGEESDDLYSHKFMLKRYSQLKLTREILEVYKAIRLLKKGFPSEEVILRTQNLPVFCYKDYDNLYGGQRLVELFYDNYPFITLEEIRKYINEVSYCCSYIVAQYTGMRPSELSEIVVTDSVCLSYENGLNVIFSEVRKQELAEHALFDDAWVAIPIVVDAIRAASYISNIRNNFYLNSNVDTVAYGEEPQSMSSGFRNQMNSFISKLFTEEELAGFSFNQYMTRHTLAYQLFKADVGLAVISHQLKHLVDGIERYTSVSKTSDVTLGYGDIGDMLMKGERGNQNKSLRKRAERESIVSLMNPDGNYAGIQGKEHKKKLQRVFEGYSAEGYTKEDVYDAMLEQGIGIVNVGTGFCYGGEREDFDSNLPCIGTLRCNPVRCSNAIVTKAHAAKWREVYLTNKTNLSNPDYEDNHDQIREAMIEAEAVLQLLGENLTI</sequence>
<dbReference type="SUPFAM" id="SSF56349">
    <property type="entry name" value="DNA breaking-rejoining enzymes"/>
    <property type="match status" value="1"/>
</dbReference>
<dbReference type="InterPro" id="IPR011010">
    <property type="entry name" value="DNA_brk_join_enz"/>
</dbReference>
<reference evidence="2 3" key="1">
    <citation type="journal article" date="2013" name="Genome Announc.">
        <title>Draft Genome Sequence of Shewanella decolorationis S12, a Dye-Degrading Bacterium Isolated from a Wastewater Treatment Plant.</title>
        <authorList>
            <person name="Xu M."/>
            <person name="Fang Y."/>
            <person name="Liu J."/>
            <person name="Chen X."/>
            <person name="Sun G."/>
            <person name="Guo J."/>
            <person name="Hua Z."/>
            <person name="Tu Q."/>
            <person name="Wu L."/>
            <person name="Zhou J."/>
            <person name="Liu X."/>
        </authorList>
    </citation>
    <scope>NUCLEOTIDE SEQUENCE [LARGE SCALE GENOMIC DNA]</scope>
    <source>
        <strain evidence="2 3">S12</strain>
    </source>
</reference>
<accession>A0ABN0PNL0</accession>
<evidence type="ECO:0000313" key="2">
    <source>
        <dbReference type="EMBL" id="ESE41669.1"/>
    </source>
</evidence>
<keyword evidence="3" id="KW-1185">Reference proteome</keyword>
<keyword evidence="1" id="KW-0233">DNA recombination</keyword>
<proteinExistence type="predicted"/>
<dbReference type="EMBL" id="AXZL01000061">
    <property type="protein sequence ID" value="ESE41669.1"/>
    <property type="molecule type" value="Genomic_DNA"/>
</dbReference>
<evidence type="ECO:0000313" key="3">
    <source>
        <dbReference type="Proteomes" id="UP000017548"/>
    </source>
</evidence>
<dbReference type="Proteomes" id="UP000017548">
    <property type="component" value="Unassembled WGS sequence"/>
</dbReference>
<protein>
    <submittedName>
        <fullName evidence="2">Phage integrase family protein</fullName>
    </submittedName>
</protein>
<comment type="caution">
    <text evidence="2">The sequence shown here is derived from an EMBL/GenBank/DDBJ whole genome shotgun (WGS) entry which is preliminary data.</text>
</comment>
<dbReference type="Gene3D" id="1.10.443.10">
    <property type="entry name" value="Intergrase catalytic core"/>
    <property type="match status" value="1"/>
</dbReference>
<evidence type="ECO:0000256" key="1">
    <source>
        <dbReference type="ARBA" id="ARBA00023172"/>
    </source>
</evidence>
<organism evidence="2 3">
    <name type="scientific">Shewanella decolorationis S12</name>
    <dbReference type="NCBI Taxonomy" id="1353536"/>
    <lineage>
        <taxon>Bacteria</taxon>
        <taxon>Pseudomonadati</taxon>
        <taxon>Pseudomonadota</taxon>
        <taxon>Gammaproteobacteria</taxon>
        <taxon>Alteromonadales</taxon>
        <taxon>Shewanellaceae</taxon>
        <taxon>Shewanella</taxon>
    </lineage>
</organism>
<gene>
    <name evidence="2" type="ORF">SHD_1744</name>
</gene>
<name>A0ABN0PNL0_9GAMM</name>
<dbReference type="InterPro" id="IPR013762">
    <property type="entry name" value="Integrase-like_cat_sf"/>
</dbReference>